<evidence type="ECO:0000256" key="4">
    <source>
        <dbReference type="ARBA" id="ARBA00012827"/>
    </source>
</evidence>
<proteinExistence type="predicted"/>
<evidence type="ECO:0000256" key="1">
    <source>
        <dbReference type="ARBA" id="ARBA00000968"/>
    </source>
</evidence>
<dbReference type="InterPro" id="IPR023366">
    <property type="entry name" value="ATP_synth_asu-like_sf"/>
</dbReference>
<keyword evidence="6" id="KW-0686">Riboflavin biosynthesis</keyword>
<dbReference type="EMBL" id="JAULBC010000002">
    <property type="protein sequence ID" value="MEX6687397.1"/>
    <property type="molecule type" value="Genomic_DNA"/>
</dbReference>
<dbReference type="PROSITE" id="PS51177">
    <property type="entry name" value="LUMAZINE_BIND"/>
    <property type="match status" value="2"/>
</dbReference>
<evidence type="ECO:0000256" key="7">
    <source>
        <dbReference type="ARBA" id="ARBA00022679"/>
    </source>
</evidence>
<evidence type="ECO:0000256" key="5">
    <source>
        <dbReference type="ARBA" id="ARBA00013950"/>
    </source>
</evidence>
<sequence>MFTGIIECTGKILAVNANGTNKTFTITAPIVHELKIDQSVSHNGVCLTVESIKNDEYTVTAIDETLKKTNLGNWKTGDEINLERCMLMNGRLDGHIVQGHVDTTAACIDKKSVSGSWEFTFKFDESFAALVIEKGSISVNGTSLTVFNVTREAFTVAIIPYTYEHTNIKSVEPGSTVNIEFDIIGKYLARMAGLK</sequence>
<keyword evidence="8" id="KW-0677">Repeat</keyword>
<dbReference type="EC" id="2.5.1.9" evidence="4 9"/>
<dbReference type="InterPro" id="IPR001783">
    <property type="entry name" value="Lumazine-bd"/>
</dbReference>
<evidence type="ECO:0000256" key="2">
    <source>
        <dbReference type="ARBA" id="ARBA00002803"/>
    </source>
</evidence>
<evidence type="ECO:0000256" key="3">
    <source>
        <dbReference type="ARBA" id="ARBA00004887"/>
    </source>
</evidence>
<evidence type="ECO:0000256" key="10">
    <source>
        <dbReference type="PROSITE-ProRule" id="PRU00524"/>
    </source>
</evidence>
<dbReference type="SUPFAM" id="SSF63380">
    <property type="entry name" value="Riboflavin synthase domain-like"/>
    <property type="match status" value="2"/>
</dbReference>
<dbReference type="RefSeq" id="WP_369328802.1">
    <property type="nucleotide sequence ID" value="NZ_JAULBC010000002.1"/>
</dbReference>
<dbReference type="Proteomes" id="UP001560573">
    <property type="component" value="Unassembled WGS sequence"/>
</dbReference>
<evidence type="ECO:0000259" key="11">
    <source>
        <dbReference type="PROSITE" id="PS51177"/>
    </source>
</evidence>
<dbReference type="PIRSF" id="PIRSF000498">
    <property type="entry name" value="Riboflavin_syn_A"/>
    <property type="match status" value="1"/>
</dbReference>
<dbReference type="CDD" id="cd00402">
    <property type="entry name" value="Riboflavin_synthase_like"/>
    <property type="match status" value="1"/>
</dbReference>
<name>A0ABV3ZBZ8_9BACT</name>
<dbReference type="Pfam" id="PF00677">
    <property type="entry name" value="Lum_binding"/>
    <property type="match status" value="2"/>
</dbReference>
<dbReference type="NCBIfam" id="TIGR00187">
    <property type="entry name" value="ribE"/>
    <property type="match status" value="1"/>
</dbReference>
<feature type="domain" description="Lumazine-binding" evidence="11">
    <location>
        <begin position="1"/>
        <end position="95"/>
    </location>
</feature>
<dbReference type="NCBIfam" id="NF006767">
    <property type="entry name" value="PRK09289.1"/>
    <property type="match status" value="1"/>
</dbReference>
<comment type="catalytic activity">
    <reaction evidence="1">
        <text>2 6,7-dimethyl-8-(1-D-ribityl)lumazine + H(+) = 5-amino-6-(D-ribitylamino)uracil + riboflavin</text>
        <dbReference type="Rhea" id="RHEA:20772"/>
        <dbReference type="ChEBI" id="CHEBI:15378"/>
        <dbReference type="ChEBI" id="CHEBI:15934"/>
        <dbReference type="ChEBI" id="CHEBI:57986"/>
        <dbReference type="ChEBI" id="CHEBI:58201"/>
        <dbReference type="EC" id="2.5.1.9"/>
    </reaction>
</comment>
<evidence type="ECO:0000256" key="6">
    <source>
        <dbReference type="ARBA" id="ARBA00022619"/>
    </source>
</evidence>
<dbReference type="Gene3D" id="2.40.30.20">
    <property type="match status" value="2"/>
</dbReference>
<dbReference type="InterPro" id="IPR017938">
    <property type="entry name" value="Riboflavin_synthase-like_b-brl"/>
</dbReference>
<organism evidence="12 13">
    <name type="scientific">Danxiaibacter flavus</name>
    <dbReference type="NCBI Taxonomy" id="3049108"/>
    <lineage>
        <taxon>Bacteria</taxon>
        <taxon>Pseudomonadati</taxon>
        <taxon>Bacteroidota</taxon>
        <taxon>Chitinophagia</taxon>
        <taxon>Chitinophagales</taxon>
        <taxon>Chitinophagaceae</taxon>
        <taxon>Danxiaibacter</taxon>
    </lineage>
</organism>
<dbReference type="GO" id="GO:0004746">
    <property type="term" value="F:riboflavin synthase activity"/>
    <property type="evidence" value="ECO:0007669"/>
    <property type="project" value="UniProtKB-EC"/>
</dbReference>
<reference evidence="12 13" key="1">
    <citation type="submission" date="2023-07" db="EMBL/GenBank/DDBJ databases">
        <authorList>
            <person name="Lian W.-H."/>
        </authorList>
    </citation>
    <scope>NUCLEOTIDE SEQUENCE [LARGE SCALE GENOMIC DNA]</scope>
    <source>
        <strain evidence="12 13">SYSU DXS3180</strain>
    </source>
</reference>
<keyword evidence="7 12" id="KW-0808">Transferase</keyword>
<comment type="function">
    <text evidence="2">Catalyzes the dismutation of two molecules of 6,7-dimethyl-8-ribityllumazine, resulting in the formation of riboflavin and 5-amino-6-(D-ribitylamino)uracil.</text>
</comment>
<evidence type="ECO:0000313" key="13">
    <source>
        <dbReference type="Proteomes" id="UP001560573"/>
    </source>
</evidence>
<accession>A0ABV3ZBZ8</accession>
<dbReference type="InterPro" id="IPR026017">
    <property type="entry name" value="Lumazine-bd_dom"/>
</dbReference>
<dbReference type="PANTHER" id="PTHR21098">
    <property type="entry name" value="RIBOFLAVIN SYNTHASE ALPHA CHAIN"/>
    <property type="match status" value="1"/>
</dbReference>
<comment type="caution">
    <text evidence="12">The sequence shown here is derived from an EMBL/GenBank/DDBJ whole genome shotgun (WGS) entry which is preliminary data.</text>
</comment>
<comment type="pathway">
    <text evidence="3">Cofactor biosynthesis; riboflavin biosynthesis; riboflavin from 2-hydroxy-3-oxobutyl phosphate and 5-amino-6-(D-ribitylamino)uracil: step 2/2.</text>
</comment>
<protein>
    <recommendedName>
        <fullName evidence="5 9">Riboflavin synthase</fullName>
        <ecNumber evidence="4 9">2.5.1.9</ecNumber>
    </recommendedName>
</protein>
<dbReference type="PANTHER" id="PTHR21098:SF12">
    <property type="entry name" value="RIBOFLAVIN SYNTHASE"/>
    <property type="match status" value="1"/>
</dbReference>
<evidence type="ECO:0000313" key="12">
    <source>
        <dbReference type="EMBL" id="MEX6687397.1"/>
    </source>
</evidence>
<evidence type="ECO:0000256" key="8">
    <source>
        <dbReference type="ARBA" id="ARBA00022737"/>
    </source>
</evidence>
<feature type="repeat" description="Lumazine-binding" evidence="10">
    <location>
        <begin position="96"/>
        <end position="192"/>
    </location>
</feature>
<gene>
    <name evidence="12" type="ORF">QTN47_07850</name>
</gene>
<keyword evidence="13" id="KW-1185">Reference proteome</keyword>
<evidence type="ECO:0000256" key="9">
    <source>
        <dbReference type="NCBIfam" id="TIGR00187"/>
    </source>
</evidence>
<feature type="repeat" description="Lumazine-binding" evidence="10">
    <location>
        <begin position="1"/>
        <end position="95"/>
    </location>
</feature>
<feature type="domain" description="Lumazine-binding" evidence="11">
    <location>
        <begin position="96"/>
        <end position="192"/>
    </location>
</feature>